<dbReference type="Proteomes" id="UP001162156">
    <property type="component" value="Unassembled WGS sequence"/>
</dbReference>
<sequence>MSWNYNIKSITPKFLITGHSQNEGDNAHSVIERQINRAKKAGSIYNPEQYVSLIRCAKKTGVPYKVL</sequence>
<keyword evidence="2" id="KW-1185">Reference proteome</keyword>
<dbReference type="EMBL" id="JANEYF010005291">
    <property type="protein sequence ID" value="KAJ8928723.1"/>
    <property type="molecule type" value="Genomic_DNA"/>
</dbReference>
<evidence type="ECO:0000313" key="1">
    <source>
        <dbReference type="EMBL" id="KAJ8928723.1"/>
    </source>
</evidence>
<reference evidence="1" key="1">
    <citation type="journal article" date="2023" name="Insect Mol. Biol.">
        <title>Genome sequencing provides insights into the evolution of gene families encoding plant cell wall-degrading enzymes in longhorned beetles.</title>
        <authorList>
            <person name="Shin N.R."/>
            <person name="Okamura Y."/>
            <person name="Kirsch R."/>
            <person name="Pauchet Y."/>
        </authorList>
    </citation>
    <scope>NUCLEOTIDE SEQUENCE</scope>
    <source>
        <strain evidence="1">RBIC_L_NR</strain>
    </source>
</reference>
<evidence type="ECO:0000313" key="2">
    <source>
        <dbReference type="Proteomes" id="UP001162156"/>
    </source>
</evidence>
<organism evidence="1 2">
    <name type="scientific">Rhamnusium bicolor</name>
    <dbReference type="NCBI Taxonomy" id="1586634"/>
    <lineage>
        <taxon>Eukaryota</taxon>
        <taxon>Metazoa</taxon>
        <taxon>Ecdysozoa</taxon>
        <taxon>Arthropoda</taxon>
        <taxon>Hexapoda</taxon>
        <taxon>Insecta</taxon>
        <taxon>Pterygota</taxon>
        <taxon>Neoptera</taxon>
        <taxon>Endopterygota</taxon>
        <taxon>Coleoptera</taxon>
        <taxon>Polyphaga</taxon>
        <taxon>Cucujiformia</taxon>
        <taxon>Chrysomeloidea</taxon>
        <taxon>Cerambycidae</taxon>
        <taxon>Lepturinae</taxon>
        <taxon>Rhagiini</taxon>
        <taxon>Rhamnusium</taxon>
    </lineage>
</organism>
<dbReference type="AlphaFoldDB" id="A0AAV8WQG1"/>
<name>A0AAV8WQG1_9CUCU</name>
<accession>A0AAV8WQG1</accession>
<protein>
    <submittedName>
        <fullName evidence="1">Uncharacterized protein</fullName>
    </submittedName>
</protein>
<proteinExistence type="predicted"/>
<comment type="caution">
    <text evidence="1">The sequence shown here is derived from an EMBL/GenBank/DDBJ whole genome shotgun (WGS) entry which is preliminary data.</text>
</comment>
<gene>
    <name evidence="1" type="ORF">NQ314_018688</name>
</gene>